<dbReference type="SUPFAM" id="SSF56672">
    <property type="entry name" value="DNA/RNA polymerases"/>
    <property type="match status" value="1"/>
</dbReference>
<dbReference type="EMBL" id="BKCJ010006416">
    <property type="protein sequence ID" value="GEU72033.1"/>
    <property type="molecule type" value="Genomic_DNA"/>
</dbReference>
<dbReference type="Gene3D" id="3.30.70.270">
    <property type="match status" value="1"/>
</dbReference>
<dbReference type="InterPro" id="IPR043128">
    <property type="entry name" value="Rev_trsase/Diguanyl_cyclase"/>
</dbReference>
<dbReference type="Gene3D" id="3.10.10.10">
    <property type="entry name" value="HIV Type 1 Reverse Transcriptase, subunit A, domain 1"/>
    <property type="match status" value="1"/>
</dbReference>
<sequence>MEGDILLQEELLNNDPSSSPLPLKELNMEEIKTVKSSIDEPLELGLKELPSHLEYVFLEETDKLPVIIYKELKDEEKSALLKILIDPQDQEKTTFTCTYGTFAYRRMPFGLCNAPGIFQRCMMAIFHDMIEEIMEEKCHFMVKEGIVLGHKIFNSGVKVDRAKVDAIAKLPHPTSVKENPHQDELEKKEISKTFPFETLGMIAFRGDSMIRRCVNGQESVDILMACHNGPTEGHHGANFTAKKSLILVFIGLLFTEIPMTWLHGVTLVNVKENPTTIAPDLEVSRAHGFVHRPVELQFLAYGNLIS</sequence>
<dbReference type="PANTHER" id="PTHR24559">
    <property type="entry name" value="TRANSPOSON TY3-I GAG-POL POLYPROTEIN"/>
    <property type="match status" value="1"/>
</dbReference>
<dbReference type="PANTHER" id="PTHR24559:SF444">
    <property type="entry name" value="REVERSE TRANSCRIPTASE DOMAIN-CONTAINING PROTEIN"/>
    <property type="match status" value="1"/>
</dbReference>
<reference evidence="1" key="1">
    <citation type="journal article" date="2019" name="Sci. Rep.">
        <title>Draft genome of Tanacetum cinerariifolium, the natural source of mosquito coil.</title>
        <authorList>
            <person name="Yamashiro T."/>
            <person name="Shiraishi A."/>
            <person name="Satake H."/>
            <person name="Nakayama K."/>
        </authorList>
    </citation>
    <scope>NUCLEOTIDE SEQUENCE</scope>
</reference>
<proteinExistence type="predicted"/>
<evidence type="ECO:0000313" key="1">
    <source>
        <dbReference type="EMBL" id="GEU72033.1"/>
    </source>
</evidence>
<dbReference type="AlphaFoldDB" id="A0A6L2MDE7"/>
<keyword evidence="1" id="KW-0808">Transferase</keyword>
<dbReference type="InterPro" id="IPR043502">
    <property type="entry name" value="DNA/RNA_pol_sf"/>
</dbReference>
<dbReference type="GO" id="GO:0003964">
    <property type="term" value="F:RNA-directed DNA polymerase activity"/>
    <property type="evidence" value="ECO:0007669"/>
    <property type="project" value="UniProtKB-KW"/>
</dbReference>
<protein>
    <submittedName>
        <fullName evidence="1">Reverse transcriptase domain-containing protein</fullName>
    </submittedName>
</protein>
<dbReference type="InterPro" id="IPR053134">
    <property type="entry name" value="RNA-dir_DNA_polymerase"/>
</dbReference>
<comment type="caution">
    <text evidence="1">The sequence shown here is derived from an EMBL/GenBank/DDBJ whole genome shotgun (WGS) entry which is preliminary data.</text>
</comment>
<keyword evidence="1" id="KW-0548">Nucleotidyltransferase</keyword>
<accession>A0A6L2MDE7</accession>
<organism evidence="1">
    <name type="scientific">Tanacetum cinerariifolium</name>
    <name type="common">Dalmatian daisy</name>
    <name type="synonym">Chrysanthemum cinerariifolium</name>
    <dbReference type="NCBI Taxonomy" id="118510"/>
    <lineage>
        <taxon>Eukaryota</taxon>
        <taxon>Viridiplantae</taxon>
        <taxon>Streptophyta</taxon>
        <taxon>Embryophyta</taxon>
        <taxon>Tracheophyta</taxon>
        <taxon>Spermatophyta</taxon>
        <taxon>Magnoliopsida</taxon>
        <taxon>eudicotyledons</taxon>
        <taxon>Gunneridae</taxon>
        <taxon>Pentapetalae</taxon>
        <taxon>asterids</taxon>
        <taxon>campanulids</taxon>
        <taxon>Asterales</taxon>
        <taxon>Asteraceae</taxon>
        <taxon>Asteroideae</taxon>
        <taxon>Anthemideae</taxon>
        <taxon>Anthemidinae</taxon>
        <taxon>Tanacetum</taxon>
    </lineage>
</organism>
<name>A0A6L2MDE7_TANCI</name>
<gene>
    <name evidence="1" type="ORF">Tci_044011</name>
</gene>
<keyword evidence="1" id="KW-0695">RNA-directed DNA polymerase</keyword>